<dbReference type="EMBL" id="GIFC01001711">
    <property type="protein sequence ID" value="MXU83794.1"/>
    <property type="molecule type" value="Transcribed_RNA"/>
</dbReference>
<proteinExistence type="predicted"/>
<accession>A0A6B0U4W1</accession>
<evidence type="ECO:0000256" key="1">
    <source>
        <dbReference type="SAM" id="MobiDB-lite"/>
    </source>
</evidence>
<dbReference type="AlphaFoldDB" id="A0A6B0U4W1"/>
<feature type="signal peptide" evidence="2">
    <location>
        <begin position="1"/>
        <end position="22"/>
    </location>
</feature>
<evidence type="ECO:0000256" key="2">
    <source>
        <dbReference type="SAM" id="SignalP"/>
    </source>
</evidence>
<organism evidence="3">
    <name type="scientific">Ixodes ricinus</name>
    <name type="common">Common tick</name>
    <name type="synonym">Acarus ricinus</name>
    <dbReference type="NCBI Taxonomy" id="34613"/>
    <lineage>
        <taxon>Eukaryota</taxon>
        <taxon>Metazoa</taxon>
        <taxon>Ecdysozoa</taxon>
        <taxon>Arthropoda</taxon>
        <taxon>Chelicerata</taxon>
        <taxon>Arachnida</taxon>
        <taxon>Acari</taxon>
        <taxon>Parasitiformes</taxon>
        <taxon>Ixodida</taxon>
        <taxon>Ixodoidea</taxon>
        <taxon>Ixodidae</taxon>
        <taxon>Ixodinae</taxon>
        <taxon>Ixodes</taxon>
    </lineage>
</organism>
<reference evidence="3" key="1">
    <citation type="submission" date="2019-12" db="EMBL/GenBank/DDBJ databases">
        <title>An insight into the sialome of adult female Ixodes ricinus ticks feeding for 6 days.</title>
        <authorList>
            <person name="Perner J."/>
            <person name="Ribeiro J.M.C."/>
        </authorList>
    </citation>
    <scope>NUCLEOTIDE SEQUENCE</scope>
    <source>
        <strain evidence="3">Semi-engorged</strain>
        <tissue evidence="3">Salivary glands</tissue>
    </source>
</reference>
<name>A0A6B0U4W1_IXORI</name>
<protein>
    <submittedName>
        <fullName evidence="3">Putative secreted protein</fullName>
    </submittedName>
</protein>
<feature type="region of interest" description="Disordered" evidence="1">
    <location>
        <begin position="38"/>
        <end position="57"/>
    </location>
</feature>
<feature type="chain" id="PRO_5025351195" evidence="2">
    <location>
        <begin position="23"/>
        <end position="77"/>
    </location>
</feature>
<evidence type="ECO:0000313" key="3">
    <source>
        <dbReference type="EMBL" id="MXU83794.1"/>
    </source>
</evidence>
<keyword evidence="2" id="KW-0732">Signal</keyword>
<sequence length="77" mass="8364">MKKAPSISLAVFILLFAQFVKSLTEGMQPHLLQCTTRWPEGRNGEKGNAPSHSHTSLSVHGTIYYKGEGSDTNTCGT</sequence>